<accession>A0AAU9QEX9</accession>
<dbReference type="Proteomes" id="UP001295420">
    <property type="component" value="Unassembled WGS sequence"/>
</dbReference>
<reference evidence="1" key="1">
    <citation type="submission" date="2022-01" db="EMBL/GenBank/DDBJ databases">
        <authorList>
            <person name="Lagorce A."/>
        </authorList>
    </citation>
    <scope>NUCLEOTIDE SEQUENCE</scope>
    <source>
        <strain evidence="1">Th15_F1_D04</strain>
    </source>
</reference>
<dbReference type="EMBL" id="CAKMTQ010000072">
    <property type="protein sequence ID" value="CAH1542196.1"/>
    <property type="molecule type" value="Genomic_DNA"/>
</dbReference>
<gene>
    <name evidence="1" type="ORF">THF1D04_740001</name>
</gene>
<protein>
    <recommendedName>
        <fullName evidence="3">DUF4365 domain-containing protein</fullName>
    </recommendedName>
</protein>
<evidence type="ECO:0000313" key="2">
    <source>
        <dbReference type="Proteomes" id="UP001295420"/>
    </source>
</evidence>
<name>A0AAU9QEX9_9VIBR</name>
<sequence>MSQKWKDKLLSSSFPLEFEAMKELSKDGFSVSSEFAYSRLDGDTRKDFSVDIDALCFTPFESEDDVTGSVHLLVECKYRKNGTKWLFLPDPNEPDYSPFILGHTIRAIDSFSSDVLPPNCVVPFDEKEGLEFCFKGVEVDTVNASAHDGQIRHGLSQLQYALPPLLTHSIMFGSDIPFFICPILLTNAPLFVANKDFSMASVQESNEIENMAKEVPYLVTYQDVSPDFTQHCVSEFNSNFKYSFEDLESIGALRLSEGEYEHKLPIPLVKSLTSGELSTLKGYFTQFIVCNWDHFPTLVSDIKATISMAMETVETDT</sequence>
<evidence type="ECO:0000313" key="1">
    <source>
        <dbReference type="EMBL" id="CAH1542196.1"/>
    </source>
</evidence>
<dbReference type="AlphaFoldDB" id="A0AAU9QEX9"/>
<organism evidence="1 2">
    <name type="scientific">Vibrio owensii</name>
    <dbReference type="NCBI Taxonomy" id="696485"/>
    <lineage>
        <taxon>Bacteria</taxon>
        <taxon>Pseudomonadati</taxon>
        <taxon>Pseudomonadota</taxon>
        <taxon>Gammaproteobacteria</taxon>
        <taxon>Vibrionales</taxon>
        <taxon>Vibrionaceae</taxon>
        <taxon>Vibrio</taxon>
    </lineage>
</organism>
<comment type="caution">
    <text evidence="1">The sequence shown here is derived from an EMBL/GenBank/DDBJ whole genome shotgun (WGS) entry which is preliminary data.</text>
</comment>
<evidence type="ECO:0008006" key="3">
    <source>
        <dbReference type="Google" id="ProtNLM"/>
    </source>
</evidence>
<proteinExistence type="predicted"/>